<dbReference type="InterPro" id="IPR010313">
    <property type="entry name" value="Glycine_N-acyltransferase"/>
</dbReference>
<feature type="coiled-coil region" evidence="4">
    <location>
        <begin position="184"/>
        <end position="239"/>
    </location>
</feature>
<dbReference type="Gene3D" id="3.40.630.30">
    <property type="match status" value="1"/>
</dbReference>
<dbReference type="InterPro" id="IPR013652">
    <property type="entry name" value="Glycine_N-acyltransferase_C"/>
</dbReference>
<feature type="domain" description="Glycine N-acyltransferase C-terminal" evidence="7">
    <location>
        <begin position="464"/>
        <end position="546"/>
    </location>
</feature>
<organism evidence="8 9">
    <name type="scientific">Grus japonensis</name>
    <name type="common">Japanese crane</name>
    <name type="synonym">Red-crowned crane</name>
    <dbReference type="NCBI Taxonomy" id="30415"/>
    <lineage>
        <taxon>Eukaryota</taxon>
        <taxon>Metazoa</taxon>
        <taxon>Chordata</taxon>
        <taxon>Craniata</taxon>
        <taxon>Vertebrata</taxon>
        <taxon>Euteleostomi</taxon>
        <taxon>Archelosauria</taxon>
        <taxon>Archosauria</taxon>
        <taxon>Dinosauria</taxon>
        <taxon>Saurischia</taxon>
        <taxon>Theropoda</taxon>
        <taxon>Coelurosauria</taxon>
        <taxon>Aves</taxon>
        <taxon>Neognathae</taxon>
        <taxon>Neoaves</taxon>
        <taxon>Gruiformes</taxon>
        <taxon>Gruidae</taxon>
        <taxon>Grus</taxon>
    </lineage>
</organism>
<dbReference type="GO" id="GO:0016410">
    <property type="term" value="F:N-acyltransferase activity"/>
    <property type="evidence" value="ECO:0007669"/>
    <property type="project" value="UniProtKB-UniRule"/>
</dbReference>
<dbReference type="EMBL" id="BAAFJT010000003">
    <property type="protein sequence ID" value="GAB0185366.1"/>
    <property type="molecule type" value="Genomic_DNA"/>
</dbReference>
<feature type="domain" description="Glycine N-acyltransferase N-terminal" evidence="6">
    <location>
        <begin position="299"/>
        <end position="462"/>
    </location>
</feature>
<keyword evidence="2 3" id="KW-0012">Acyltransferase</keyword>
<feature type="compositionally biased region" description="Basic residues" evidence="5">
    <location>
        <begin position="66"/>
        <end position="82"/>
    </location>
</feature>
<gene>
    <name evidence="8" type="ORF">GRJ2_001001900</name>
</gene>
<dbReference type="PANTHER" id="PTHR15298:SF6">
    <property type="entry name" value="GLYCINE N-ACYLTRANSFERASE-LIKE PROTEIN 3"/>
    <property type="match status" value="1"/>
</dbReference>
<evidence type="ECO:0000313" key="8">
    <source>
        <dbReference type="EMBL" id="GAB0185366.1"/>
    </source>
</evidence>
<feature type="region of interest" description="Disordered" evidence="5">
    <location>
        <begin position="1"/>
        <end position="103"/>
    </location>
</feature>
<evidence type="ECO:0000256" key="2">
    <source>
        <dbReference type="ARBA" id="ARBA00023315"/>
    </source>
</evidence>
<evidence type="ECO:0000256" key="3">
    <source>
        <dbReference type="RuleBase" id="RU368002"/>
    </source>
</evidence>
<dbReference type="AlphaFoldDB" id="A0ABC9WIS0"/>
<evidence type="ECO:0000256" key="1">
    <source>
        <dbReference type="ARBA" id="ARBA00022679"/>
    </source>
</evidence>
<keyword evidence="9" id="KW-1185">Reference proteome</keyword>
<evidence type="ECO:0000259" key="7">
    <source>
        <dbReference type="Pfam" id="PF08444"/>
    </source>
</evidence>
<keyword evidence="1 3" id="KW-0808">Transferase</keyword>
<dbReference type="Pfam" id="PF06021">
    <property type="entry name" value="Gly_acyl_tr_N"/>
    <property type="match status" value="1"/>
</dbReference>
<proteinExistence type="inferred from homology"/>
<reference evidence="8 9" key="1">
    <citation type="submission" date="2024-06" db="EMBL/GenBank/DDBJ databases">
        <title>The draft genome of Grus japonensis, version 3.</title>
        <authorList>
            <person name="Nabeshima K."/>
            <person name="Suzuki S."/>
            <person name="Onuma M."/>
        </authorList>
    </citation>
    <scope>NUCLEOTIDE SEQUENCE [LARGE SCALE GENOMIC DNA]</scope>
    <source>
        <strain evidence="8 9">451A</strain>
    </source>
</reference>
<dbReference type="Proteomes" id="UP001623348">
    <property type="component" value="Unassembled WGS sequence"/>
</dbReference>
<protein>
    <recommendedName>
        <fullName evidence="3">Glycine N-acyltransferase-like protein</fullName>
        <ecNumber evidence="3">2.3.1.-</ecNumber>
    </recommendedName>
</protein>
<name>A0ABC9WIS0_GRUJA</name>
<dbReference type="InterPro" id="IPR015938">
    <property type="entry name" value="Glycine_N-acyltransferase_N"/>
</dbReference>
<evidence type="ECO:0000259" key="6">
    <source>
        <dbReference type="Pfam" id="PF06021"/>
    </source>
</evidence>
<dbReference type="PANTHER" id="PTHR15298">
    <property type="entry name" value="L-COA N-ACYLTRANSFERASE-RELATED"/>
    <property type="match status" value="1"/>
</dbReference>
<comment type="caution">
    <text evidence="8">The sequence shown here is derived from an EMBL/GenBank/DDBJ whole genome shotgun (WGS) entry which is preliminary data.</text>
</comment>
<dbReference type="EC" id="2.3.1.-" evidence="3"/>
<accession>A0ABC9WIS0</accession>
<keyword evidence="4" id="KW-0175">Coiled coil</keyword>
<comment type="similarity">
    <text evidence="3">Belongs to the glycine N-acyltransferase family.</text>
</comment>
<dbReference type="SUPFAM" id="SSF55729">
    <property type="entry name" value="Acyl-CoA N-acyltransferases (Nat)"/>
    <property type="match status" value="1"/>
</dbReference>
<evidence type="ECO:0000313" key="9">
    <source>
        <dbReference type="Proteomes" id="UP001623348"/>
    </source>
</evidence>
<sequence>MRVGARGMRSTNGSAGKEKIMKRHHPSSGKMGETTGGGPAKKAFKSQNQQGPSSKKKGTDGEGRKQGQKRKQVTQTVKRKAKEHGDYSPAGEKGSSKKVKLTSTKIGSWQTLSESSRQFLETVMDSVILSVLCQQRERKDDVQKHLNLLKEKVLRFFKTLKVPPGKLGNLKNVPGLQMAEKQMLETNEASLVQLQEEINEAERSAEHIEETIQQLQYKIQVLKNQLEEDEKKARKVFQENGSGALHLPELPKRSLQAPTLQEEILKIKNQKGLLKDMNTIQQSADMKNMLTLIEKIYEKVYGAVMNINRGNPFRKEVVVDSWPDFKAVITRPQRENEMDDLDHYTNAHAVFYKELQAYQELLENTNAINWGQIFQIQGLQDGICEISRTVALSKKVDVKISCFQMVIHSDPDTLPDVRLQMDPKLTLTYLDISHASLLSKTWSRGGNPRSQKYLANLICCFPSVCVLDDNGYPLSWSLTDQFATMIHGYTLPEYRRKGYSRLVATTLAKKLHSCGFPAQGNVLETNIPSITLLKSMNAQFLPCSFFRVIHTPFQLLAKSDL</sequence>
<evidence type="ECO:0000256" key="5">
    <source>
        <dbReference type="SAM" id="MobiDB-lite"/>
    </source>
</evidence>
<evidence type="ECO:0000256" key="4">
    <source>
        <dbReference type="SAM" id="Coils"/>
    </source>
</evidence>
<dbReference type="Pfam" id="PF08444">
    <property type="entry name" value="Gly_acyl_tr_C"/>
    <property type="match status" value="1"/>
</dbReference>
<dbReference type="InterPro" id="IPR016181">
    <property type="entry name" value="Acyl_CoA_acyltransferase"/>
</dbReference>